<evidence type="ECO:0000313" key="2">
    <source>
        <dbReference type="Proteomes" id="UP001500340"/>
    </source>
</evidence>
<dbReference type="EMBL" id="BAAACX010000009">
    <property type="protein sequence ID" value="GAA0394120.1"/>
    <property type="molecule type" value="Genomic_DNA"/>
</dbReference>
<proteinExistence type="predicted"/>
<accession>A0ABN0YFW4</accession>
<comment type="caution">
    <text evidence="1">The sequence shown here is derived from an EMBL/GenBank/DDBJ whole genome shotgun (WGS) entry which is preliminary data.</text>
</comment>
<reference evidence="1 2" key="1">
    <citation type="journal article" date="2019" name="Int. J. Syst. Evol. Microbiol.">
        <title>The Global Catalogue of Microorganisms (GCM) 10K type strain sequencing project: providing services to taxonomists for standard genome sequencing and annotation.</title>
        <authorList>
            <consortium name="The Broad Institute Genomics Platform"/>
            <consortium name="The Broad Institute Genome Sequencing Center for Infectious Disease"/>
            <person name="Wu L."/>
            <person name="Ma J."/>
        </authorList>
    </citation>
    <scope>NUCLEOTIDE SEQUENCE [LARGE SCALE GENOMIC DNA]</scope>
    <source>
        <strain evidence="1 2">JCM 12774</strain>
    </source>
</reference>
<dbReference type="Proteomes" id="UP001500340">
    <property type="component" value="Unassembled WGS sequence"/>
</dbReference>
<keyword evidence="2" id="KW-1185">Reference proteome</keyword>
<sequence length="58" mass="6581">MVTVKKGPQTVKFPVILRNYHITLPVPGLAFYVLDCVNMFTCSVQMRDSTFLTVKNDC</sequence>
<protein>
    <submittedName>
        <fullName evidence="1">Uncharacterized protein</fullName>
    </submittedName>
</protein>
<gene>
    <name evidence="1" type="ORF">GCM10008933_26190</name>
</gene>
<evidence type="ECO:0000313" key="1">
    <source>
        <dbReference type="EMBL" id="GAA0394120.1"/>
    </source>
</evidence>
<organism evidence="1 2">
    <name type="scientific">Paenibacillus motobuensis</name>
    <dbReference type="NCBI Taxonomy" id="295324"/>
    <lineage>
        <taxon>Bacteria</taxon>
        <taxon>Bacillati</taxon>
        <taxon>Bacillota</taxon>
        <taxon>Bacilli</taxon>
        <taxon>Bacillales</taxon>
        <taxon>Paenibacillaceae</taxon>
        <taxon>Paenibacillus</taxon>
    </lineage>
</organism>
<name>A0ABN0YFW4_9BACL</name>